<organism evidence="2 3">
    <name type="scientific">Lactuca sativa</name>
    <name type="common">Garden lettuce</name>
    <dbReference type="NCBI Taxonomy" id="4236"/>
    <lineage>
        <taxon>Eukaryota</taxon>
        <taxon>Viridiplantae</taxon>
        <taxon>Streptophyta</taxon>
        <taxon>Embryophyta</taxon>
        <taxon>Tracheophyta</taxon>
        <taxon>Spermatophyta</taxon>
        <taxon>Magnoliopsida</taxon>
        <taxon>eudicotyledons</taxon>
        <taxon>Gunneridae</taxon>
        <taxon>Pentapetalae</taxon>
        <taxon>asterids</taxon>
        <taxon>campanulids</taxon>
        <taxon>Asterales</taxon>
        <taxon>Asteraceae</taxon>
        <taxon>Cichorioideae</taxon>
        <taxon>Cichorieae</taxon>
        <taxon>Lactucinae</taxon>
        <taxon>Lactuca</taxon>
    </lineage>
</organism>
<evidence type="ECO:0000313" key="3">
    <source>
        <dbReference type="Proteomes" id="UP000235145"/>
    </source>
</evidence>
<dbReference type="Proteomes" id="UP000235145">
    <property type="component" value="Unassembled WGS sequence"/>
</dbReference>
<reference evidence="2 3" key="1">
    <citation type="journal article" date="2017" name="Nat. Commun.">
        <title>Genome assembly with in vitro proximity ligation data and whole-genome triplication in lettuce.</title>
        <authorList>
            <person name="Reyes-Chin-Wo S."/>
            <person name="Wang Z."/>
            <person name="Yang X."/>
            <person name="Kozik A."/>
            <person name="Arikit S."/>
            <person name="Song C."/>
            <person name="Xia L."/>
            <person name="Froenicke L."/>
            <person name="Lavelle D.O."/>
            <person name="Truco M.J."/>
            <person name="Xia R."/>
            <person name="Zhu S."/>
            <person name="Xu C."/>
            <person name="Xu H."/>
            <person name="Xu X."/>
            <person name="Cox K."/>
            <person name="Korf I."/>
            <person name="Meyers B.C."/>
            <person name="Michelmore R.W."/>
        </authorList>
    </citation>
    <scope>NUCLEOTIDE SEQUENCE [LARGE SCALE GENOMIC DNA]</scope>
    <source>
        <strain evidence="3">cv. Salinas</strain>
        <tissue evidence="2">Seedlings</tissue>
    </source>
</reference>
<comment type="caution">
    <text evidence="2">The sequence shown here is derived from an EMBL/GenBank/DDBJ whole genome shotgun (WGS) entry which is preliminary data.</text>
</comment>
<evidence type="ECO:0000313" key="2">
    <source>
        <dbReference type="EMBL" id="KAJ0209757.1"/>
    </source>
</evidence>
<proteinExistence type="predicted"/>
<protein>
    <submittedName>
        <fullName evidence="2">Uncharacterized protein</fullName>
    </submittedName>
</protein>
<dbReference type="AlphaFoldDB" id="A0A9R1VRS6"/>
<keyword evidence="3" id="KW-1185">Reference proteome</keyword>
<gene>
    <name evidence="2" type="ORF">LSAT_V11C400227020</name>
</gene>
<evidence type="ECO:0000256" key="1">
    <source>
        <dbReference type="SAM" id="MobiDB-lite"/>
    </source>
</evidence>
<dbReference type="EMBL" id="NBSK02000004">
    <property type="protein sequence ID" value="KAJ0209757.1"/>
    <property type="molecule type" value="Genomic_DNA"/>
</dbReference>
<feature type="region of interest" description="Disordered" evidence="1">
    <location>
        <begin position="9"/>
        <end position="48"/>
    </location>
</feature>
<accession>A0A9R1VRS6</accession>
<feature type="compositionally biased region" description="Low complexity" evidence="1">
    <location>
        <begin position="14"/>
        <end position="25"/>
    </location>
</feature>
<name>A0A9R1VRS6_LACSA</name>
<sequence length="98" mass="10787">MEPPIMELFSEALGGSSDSEGSGDSSDSDDTDFIMDEDNLLDDPERVGDAPITTENVAMPDEEMEVNNTDVLQSESVTTQNLRPKISFYLSYYIKPSV</sequence>
<feature type="compositionally biased region" description="Acidic residues" evidence="1">
    <location>
        <begin position="26"/>
        <end position="42"/>
    </location>
</feature>